<protein>
    <submittedName>
        <fullName evidence="1">DUF3891 family protein</fullName>
    </submittedName>
</protein>
<keyword evidence="2" id="KW-1185">Reference proteome</keyword>
<dbReference type="RefSeq" id="WP_146308403.1">
    <property type="nucleotide sequence ID" value="NZ_VOHS01000081.1"/>
</dbReference>
<organism evidence="1 2">
    <name type="scientific">Chitinophaga pinensis</name>
    <dbReference type="NCBI Taxonomy" id="79329"/>
    <lineage>
        <taxon>Bacteria</taxon>
        <taxon>Pseudomonadati</taxon>
        <taxon>Bacteroidota</taxon>
        <taxon>Chitinophagia</taxon>
        <taxon>Chitinophagales</taxon>
        <taxon>Chitinophagaceae</taxon>
        <taxon>Chitinophaga</taxon>
    </lineage>
</organism>
<comment type="caution">
    <text evidence="1">The sequence shown here is derived from an EMBL/GenBank/DDBJ whole genome shotgun (WGS) entry which is preliminary data.</text>
</comment>
<sequence length="239" mass="27405">MIVNYTSEGWEIITQRAHGMLSAAIAYNWNDSVKTQRWLETLMAIAEHDDGQTELNGADLLTSSGGPVDFKMRDITIDHCINTINLALSKSTYIALLCSMHLEFVCGKNCGKHVTAFLKEQQKARVKWRHQLKMTSAEADRDYALLEWCDALSLLLCQRENQPEHRAVDISRGPDKKNYQLIQKDADTLTVSPWPFKPDQFQVQYEKRLLPALAYKSAAEFKEALLHAPLEFRTWTFEK</sequence>
<dbReference type="EMBL" id="VOHS01000081">
    <property type="protein sequence ID" value="TWV90580.1"/>
    <property type="molecule type" value="Genomic_DNA"/>
</dbReference>
<accession>A0A5C6LL90</accession>
<evidence type="ECO:0000313" key="2">
    <source>
        <dbReference type="Proteomes" id="UP000318815"/>
    </source>
</evidence>
<dbReference type="InterPro" id="IPR024992">
    <property type="entry name" value="DUF3891"/>
</dbReference>
<proteinExistence type="predicted"/>
<dbReference type="Pfam" id="PF13030">
    <property type="entry name" value="DUF3891"/>
    <property type="match status" value="1"/>
</dbReference>
<dbReference type="OrthoDB" id="872894at2"/>
<gene>
    <name evidence="1" type="ORF">FEF09_29465</name>
</gene>
<reference evidence="1 2" key="1">
    <citation type="submission" date="2019-08" db="EMBL/GenBank/DDBJ databases">
        <title>Whole genome sequencing of chitin degrading bacteria Chitinophaga pinensis YS16.</title>
        <authorList>
            <person name="Singh R.P."/>
            <person name="Manchanda G."/>
            <person name="Maurya I.K."/>
            <person name="Joshi N.K."/>
            <person name="Srivastava A.K."/>
        </authorList>
    </citation>
    <scope>NUCLEOTIDE SEQUENCE [LARGE SCALE GENOMIC DNA]</scope>
    <source>
        <strain evidence="1 2">YS-16</strain>
    </source>
</reference>
<dbReference type="AlphaFoldDB" id="A0A5C6LL90"/>
<evidence type="ECO:0000313" key="1">
    <source>
        <dbReference type="EMBL" id="TWV90580.1"/>
    </source>
</evidence>
<name>A0A5C6LL90_9BACT</name>
<dbReference type="Proteomes" id="UP000318815">
    <property type="component" value="Unassembled WGS sequence"/>
</dbReference>